<reference evidence="3 4" key="1">
    <citation type="submission" date="2020-01" db="EMBL/GenBank/DDBJ databases">
        <authorList>
            <person name="Kim M.K."/>
        </authorList>
    </citation>
    <scope>NUCLEOTIDE SEQUENCE [LARGE SCALE GENOMIC DNA]</scope>
    <source>
        <strain evidence="3 4">172606-1</strain>
    </source>
</reference>
<feature type="region of interest" description="Disordered" evidence="1">
    <location>
        <begin position="1"/>
        <end position="25"/>
    </location>
</feature>
<keyword evidence="2" id="KW-1133">Transmembrane helix</keyword>
<evidence type="ECO:0000313" key="4">
    <source>
        <dbReference type="Proteomes" id="UP000480178"/>
    </source>
</evidence>
<keyword evidence="2" id="KW-0812">Transmembrane</keyword>
<dbReference type="Proteomes" id="UP000480178">
    <property type="component" value="Chromosome"/>
</dbReference>
<evidence type="ECO:0000256" key="2">
    <source>
        <dbReference type="SAM" id="Phobius"/>
    </source>
</evidence>
<evidence type="ECO:0000313" key="3">
    <source>
        <dbReference type="EMBL" id="QHT65234.1"/>
    </source>
</evidence>
<name>A0A6C0GBL2_9BACT</name>
<keyword evidence="2" id="KW-0472">Membrane</keyword>
<gene>
    <name evidence="3" type="ORF">GXP67_00360</name>
</gene>
<organism evidence="3 4">
    <name type="scientific">Rhodocytophaga rosea</name>
    <dbReference type="NCBI Taxonomy" id="2704465"/>
    <lineage>
        <taxon>Bacteria</taxon>
        <taxon>Pseudomonadati</taxon>
        <taxon>Bacteroidota</taxon>
        <taxon>Cytophagia</taxon>
        <taxon>Cytophagales</taxon>
        <taxon>Rhodocytophagaceae</taxon>
        <taxon>Rhodocytophaga</taxon>
    </lineage>
</organism>
<protein>
    <submittedName>
        <fullName evidence="3">Uncharacterized protein</fullName>
    </submittedName>
</protein>
<dbReference type="AlphaFoldDB" id="A0A6C0GBL2"/>
<dbReference type="RefSeq" id="WP_162441322.1">
    <property type="nucleotide sequence ID" value="NZ_CP048222.1"/>
</dbReference>
<dbReference type="EMBL" id="CP048222">
    <property type="protein sequence ID" value="QHT65234.1"/>
    <property type="molecule type" value="Genomic_DNA"/>
</dbReference>
<accession>A0A6C0GBL2</accession>
<keyword evidence="4" id="KW-1185">Reference proteome</keyword>
<dbReference type="KEGG" id="rhoz:GXP67_00360"/>
<feature type="transmembrane region" description="Helical" evidence="2">
    <location>
        <begin position="67"/>
        <end position="84"/>
    </location>
</feature>
<proteinExistence type="predicted"/>
<evidence type="ECO:0000256" key="1">
    <source>
        <dbReference type="SAM" id="MobiDB-lite"/>
    </source>
</evidence>
<sequence length="87" mass="10326">MADNNSYWDGYNNDHGRPRNDGSAYDRGYWEKQKEIEEQQVKQQEQIKKTYGDYNDLINKQQATDGGSFWLWLIAIGLIAWYFLSKL</sequence>